<name>A0A914R266_9BILA</name>
<sequence>MIMIAILGVFTHYRVKIAAKKAEEMEKQKKVSEKLKTPNHSRNSLKKEVAETFYNDNPDIPEVYIIKL</sequence>
<keyword evidence="1" id="KW-1185">Reference proteome</keyword>
<accession>A0A914R266</accession>
<evidence type="ECO:0000313" key="2">
    <source>
        <dbReference type="WBParaSite" id="PDA_v2.g5501.t1"/>
    </source>
</evidence>
<reference evidence="2" key="1">
    <citation type="submission" date="2022-11" db="UniProtKB">
        <authorList>
            <consortium name="WormBaseParasite"/>
        </authorList>
    </citation>
    <scope>IDENTIFICATION</scope>
</reference>
<dbReference type="WBParaSite" id="PDA_v2.g5501.t1">
    <property type="protein sequence ID" value="PDA_v2.g5501.t1"/>
    <property type="gene ID" value="PDA_v2.g5501"/>
</dbReference>
<protein>
    <submittedName>
        <fullName evidence="2">Uncharacterized protein</fullName>
    </submittedName>
</protein>
<dbReference type="Proteomes" id="UP000887578">
    <property type="component" value="Unplaced"/>
</dbReference>
<evidence type="ECO:0000313" key="1">
    <source>
        <dbReference type="Proteomes" id="UP000887578"/>
    </source>
</evidence>
<proteinExistence type="predicted"/>
<organism evidence="1 2">
    <name type="scientific">Panagrolaimus davidi</name>
    <dbReference type="NCBI Taxonomy" id="227884"/>
    <lineage>
        <taxon>Eukaryota</taxon>
        <taxon>Metazoa</taxon>
        <taxon>Ecdysozoa</taxon>
        <taxon>Nematoda</taxon>
        <taxon>Chromadorea</taxon>
        <taxon>Rhabditida</taxon>
        <taxon>Tylenchina</taxon>
        <taxon>Panagrolaimomorpha</taxon>
        <taxon>Panagrolaimoidea</taxon>
        <taxon>Panagrolaimidae</taxon>
        <taxon>Panagrolaimus</taxon>
    </lineage>
</organism>
<dbReference type="AlphaFoldDB" id="A0A914R266"/>